<dbReference type="EMBL" id="CM037160">
    <property type="protein sequence ID" value="KAH7839770.1"/>
    <property type="molecule type" value="Genomic_DNA"/>
</dbReference>
<sequence>MDLQVVLVLLVVSSLLACHNGVEGGTGLSEKEYLELEKQLELLNKPAVKTIHSDHGDIIDCVDFYKQPAFDHPLLKNHTFLYQVKPNSLPRRKRDQVESKSTKPINIGLRGEGCPVGTVPIRRITIADLIRGRLTSKTKSLQDFGPGTHYAVLRTTSSSTKFGGAGAYMSLHNPYSGPGQYTAARVKLQNGVDSIEVGWRVDQSLYGDRNTRLFINFNDGQYHCFNTICPGFVIVRSDIPIDGVFDHVSVPGQEPVAFQAYIDRDEANGNWWLLLGNNLTEVGFWPKAIFTGLGDLANYVDWGGEAFSPPGTYIPAMGRGTFPKEDPRLDAFFTRVSVIDEYGKTVNVDNAEEFADNPDLYRVQDLGYKGDYYGRAFVYGGPGGIA</sequence>
<protein>
    <submittedName>
        <fullName evidence="1">Uncharacterized protein</fullName>
    </submittedName>
</protein>
<name>A0ACB7XGH9_9ERIC</name>
<proteinExistence type="predicted"/>
<dbReference type="Proteomes" id="UP000828048">
    <property type="component" value="Chromosome 10"/>
</dbReference>
<keyword evidence="2" id="KW-1185">Reference proteome</keyword>
<accession>A0ACB7XGH9</accession>
<evidence type="ECO:0000313" key="2">
    <source>
        <dbReference type="Proteomes" id="UP000828048"/>
    </source>
</evidence>
<evidence type="ECO:0000313" key="1">
    <source>
        <dbReference type="EMBL" id="KAH7839770.1"/>
    </source>
</evidence>
<gene>
    <name evidence="1" type="ORF">Vadar_008594</name>
</gene>
<reference evidence="1 2" key="1">
    <citation type="journal article" date="2021" name="Hortic Res">
        <title>High-quality reference genome and annotation aids understanding of berry development for evergreen blueberry (Vaccinium darrowii).</title>
        <authorList>
            <person name="Yu J."/>
            <person name="Hulse-Kemp A.M."/>
            <person name="Babiker E."/>
            <person name="Staton M."/>
        </authorList>
    </citation>
    <scope>NUCLEOTIDE SEQUENCE [LARGE SCALE GENOMIC DNA]</scope>
    <source>
        <strain evidence="2">cv. NJ 8807/NJ 8810</strain>
        <tissue evidence="1">Young leaf</tissue>
    </source>
</reference>
<comment type="caution">
    <text evidence="1">The sequence shown here is derived from an EMBL/GenBank/DDBJ whole genome shotgun (WGS) entry which is preliminary data.</text>
</comment>
<organism evidence="1 2">
    <name type="scientific">Vaccinium darrowii</name>
    <dbReference type="NCBI Taxonomy" id="229202"/>
    <lineage>
        <taxon>Eukaryota</taxon>
        <taxon>Viridiplantae</taxon>
        <taxon>Streptophyta</taxon>
        <taxon>Embryophyta</taxon>
        <taxon>Tracheophyta</taxon>
        <taxon>Spermatophyta</taxon>
        <taxon>Magnoliopsida</taxon>
        <taxon>eudicotyledons</taxon>
        <taxon>Gunneridae</taxon>
        <taxon>Pentapetalae</taxon>
        <taxon>asterids</taxon>
        <taxon>Ericales</taxon>
        <taxon>Ericaceae</taxon>
        <taxon>Vaccinioideae</taxon>
        <taxon>Vaccinieae</taxon>
        <taxon>Vaccinium</taxon>
    </lineage>
</organism>